<protein>
    <recommendedName>
        <fullName evidence="4">DUF2145 domain-containing protein</fullName>
    </recommendedName>
</protein>
<dbReference type="RefSeq" id="WP_310275035.1">
    <property type="nucleotide sequence ID" value="NZ_JAVDWR010000001.1"/>
</dbReference>
<feature type="chain" id="PRO_5046235504" description="DUF2145 domain-containing protein" evidence="1">
    <location>
        <begin position="19"/>
        <end position="257"/>
    </location>
</feature>
<dbReference type="Proteomes" id="UP001257909">
    <property type="component" value="Unassembled WGS sequence"/>
</dbReference>
<reference evidence="2 3" key="1">
    <citation type="submission" date="2023-07" db="EMBL/GenBank/DDBJ databases">
        <title>Sorghum-associated microbial communities from plants grown in Nebraska, USA.</title>
        <authorList>
            <person name="Schachtman D."/>
        </authorList>
    </citation>
    <scope>NUCLEOTIDE SEQUENCE [LARGE SCALE GENOMIC DNA]</scope>
    <source>
        <strain evidence="2 3">4138</strain>
    </source>
</reference>
<keyword evidence="3" id="KW-1185">Reference proteome</keyword>
<evidence type="ECO:0008006" key="4">
    <source>
        <dbReference type="Google" id="ProtNLM"/>
    </source>
</evidence>
<proteinExistence type="predicted"/>
<keyword evidence="1" id="KW-0732">Signal</keyword>
<dbReference type="PROSITE" id="PS51257">
    <property type="entry name" value="PROKAR_LIPOPROTEIN"/>
    <property type="match status" value="1"/>
</dbReference>
<comment type="caution">
    <text evidence="2">The sequence shown here is derived from an EMBL/GenBank/DDBJ whole genome shotgun (WGS) entry which is preliminary data.</text>
</comment>
<name>A0ABU1VXB2_9GAMM</name>
<evidence type="ECO:0000256" key="1">
    <source>
        <dbReference type="SAM" id="SignalP"/>
    </source>
</evidence>
<evidence type="ECO:0000313" key="3">
    <source>
        <dbReference type="Proteomes" id="UP001257909"/>
    </source>
</evidence>
<evidence type="ECO:0000313" key="2">
    <source>
        <dbReference type="EMBL" id="MDR7120023.1"/>
    </source>
</evidence>
<dbReference type="InterPro" id="IPR014547">
    <property type="entry name" value="UCP028477"/>
</dbReference>
<feature type="signal peptide" evidence="1">
    <location>
        <begin position="1"/>
        <end position="18"/>
    </location>
</feature>
<dbReference type="PIRSF" id="PIRSF028477">
    <property type="entry name" value="UCP028477"/>
    <property type="match status" value="1"/>
</dbReference>
<organism evidence="2 3">
    <name type="scientific">Rheinheimera soli</name>
    <dbReference type="NCBI Taxonomy" id="443616"/>
    <lineage>
        <taxon>Bacteria</taxon>
        <taxon>Pseudomonadati</taxon>
        <taxon>Pseudomonadota</taxon>
        <taxon>Gammaproteobacteria</taxon>
        <taxon>Chromatiales</taxon>
        <taxon>Chromatiaceae</taxon>
        <taxon>Rheinheimera</taxon>
    </lineage>
</organism>
<dbReference type="Pfam" id="PF09916">
    <property type="entry name" value="DUF2145"/>
    <property type="match status" value="1"/>
</dbReference>
<sequence>MKTLAVALLLSLSGLVQAGQGCSDSETEPLELMNALELALKTQTTLQQAQAETAIIARVGQDLSKYGLRYSHLGLVQKEADGRYTVLHELNECGSDRSDLYVEGLGNFFLDDVLAFEVLILLPPVAVQQKLADLMRGPLARQMHHKKYNMLAYVFDTEYQNSNQWGLELLAHALSESPLTDRKSVQHWLKQQSFQPGVIEVGPVTRLGASVFKANVSFDDHPLKQRLKGKYQVVTVESVEQFLLKLQPDTQRIVLTH</sequence>
<dbReference type="EMBL" id="JAVDWR010000001">
    <property type="protein sequence ID" value="MDR7120023.1"/>
    <property type="molecule type" value="Genomic_DNA"/>
</dbReference>
<gene>
    <name evidence="2" type="ORF">J2W69_000938</name>
</gene>
<accession>A0ABU1VXB2</accession>